<protein>
    <submittedName>
        <fullName evidence="9">Uncharacterized protein</fullName>
    </submittedName>
</protein>
<dbReference type="Gene3D" id="1.10.10.60">
    <property type="entry name" value="Homeodomain-like"/>
    <property type="match status" value="1"/>
</dbReference>
<evidence type="ECO:0000313" key="9">
    <source>
        <dbReference type="EMBL" id="BEQ13236.1"/>
    </source>
</evidence>
<evidence type="ECO:0000256" key="4">
    <source>
        <dbReference type="ARBA" id="ARBA00023125"/>
    </source>
</evidence>
<keyword evidence="10" id="KW-1185">Reference proteome</keyword>
<dbReference type="Pfam" id="PF25601">
    <property type="entry name" value="AAA_lid_14"/>
    <property type="match status" value="1"/>
</dbReference>
<evidence type="ECO:0000259" key="6">
    <source>
        <dbReference type="PROSITE" id="PS50045"/>
    </source>
</evidence>
<dbReference type="InterPro" id="IPR027417">
    <property type="entry name" value="P-loop_NTPase"/>
</dbReference>
<dbReference type="CDD" id="cd00009">
    <property type="entry name" value="AAA"/>
    <property type="match status" value="1"/>
</dbReference>
<dbReference type="InterPro" id="IPR003593">
    <property type="entry name" value="AAA+_ATPase"/>
</dbReference>
<organism evidence="9 10">
    <name type="scientific">Desulfoferula mesophila</name>
    <dbReference type="NCBI Taxonomy" id="3058419"/>
    <lineage>
        <taxon>Bacteria</taxon>
        <taxon>Pseudomonadati</taxon>
        <taxon>Thermodesulfobacteriota</taxon>
        <taxon>Desulfarculia</taxon>
        <taxon>Desulfarculales</taxon>
        <taxon>Desulfarculaceae</taxon>
        <taxon>Desulfoferula</taxon>
    </lineage>
</organism>
<dbReference type="PRINTS" id="PR01590">
    <property type="entry name" value="HTHFIS"/>
</dbReference>
<evidence type="ECO:0000256" key="2">
    <source>
        <dbReference type="ARBA" id="ARBA00022840"/>
    </source>
</evidence>
<dbReference type="InterPro" id="IPR002078">
    <property type="entry name" value="Sigma_54_int"/>
</dbReference>
<gene>
    <name evidence="9" type="ORF">FAK_03020</name>
</gene>
<dbReference type="RefSeq" id="WP_338604715.1">
    <property type="nucleotide sequence ID" value="NZ_AP028679.1"/>
</dbReference>
<dbReference type="PROSITE" id="PS00688">
    <property type="entry name" value="SIGMA54_INTERACT_3"/>
    <property type="match status" value="1"/>
</dbReference>
<sequence length="453" mass="49752">MDLTPYWKTVMDTMQDGLLVVDDFGSIVAMNPAAEELTGYSQGELVGRNCKVLGCTGCSIVGQGPGPKWCQLFVDGSVRAKRCTITNKDGQQVDVIKRASVLKDENGQALGAVETLIDISELAKKEQEITDLRRTLRGQEDGRYGILGRSEAMQRLFDLIENVSASEAPVLIHGESGTGKELVARAIHQLGPRREEPFIKVNCAALNESLLESELFGHVRGAFTGAERTRVGRFEAAHGGDIFLDEIGDVPLATQVKLLRVLENREIERVGDHQPIDVDVRIITATNQDLDSLIAQGEFREDLFYRINVVPLNVPPLRRRLEDIPLIAHHGIQRIALKSGKPITGVTPGAMERLLAYPWPGNVRELINAVEYAFVLCPGGLIAAEHLPPKIAGGESAPAHRRGRPSLDRQHLVEVLRQCGGNQSQAARVLGVSRVTVWKRIKDYGINLRTDIV</sequence>
<dbReference type="Gene3D" id="1.10.8.60">
    <property type="match status" value="1"/>
</dbReference>
<dbReference type="PANTHER" id="PTHR32071">
    <property type="entry name" value="TRANSCRIPTIONAL REGULATORY PROTEIN"/>
    <property type="match status" value="1"/>
</dbReference>
<dbReference type="SUPFAM" id="SSF55785">
    <property type="entry name" value="PYP-like sensor domain (PAS domain)"/>
    <property type="match status" value="1"/>
</dbReference>
<dbReference type="InterPro" id="IPR058031">
    <property type="entry name" value="AAA_lid_NorR"/>
</dbReference>
<dbReference type="SUPFAM" id="SSF46689">
    <property type="entry name" value="Homeodomain-like"/>
    <property type="match status" value="1"/>
</dbReference>
<dbReference type="GO" id="GO:0006355">
    <property type="term" value="P:regulation of DNA-templated transcription"/>
    <property type="evidence" value="ECO:0007669"/>
    <property type="project" value="InterPro"/>
</dbReference>
<dbReference type="InterPro" id="IPR025662">
    <property type="entry name" value="Sigma_54_int_dom_ATP-bd_1"/>
</dbReference>
<dbReference type="Gene3D" id="3.30.450.20">
    <property type="entry name" value="PAS domain"/>
    <property type="match status" value="1"/>
</dbReference>
<evidence type="ECO:0000313" key="10">
    <source>
        <dbReference type="Proteomes" id="UP001366166"/>
    </source>
</evidence>
<dbReference type="CDD" id="cd00130">
    <property type="entry name" value="PAS"/>
    <property type="match status" value="1"/>
</dbReference>
<dbReference type="InterPro" id="IPR009057">
    <property type="entry name" value="Homeodomain-like_sf"/>
</dbReference>
<dbReference type="InterPro" id="IPR035965">
    <property type="entry name" value="PAS-like_dom_sf"/>
</dbReference>
<dbReference type="SMART" id="SM00382">
    <property type="entry name" value="AAA"/>
    <property type="match status" value="1"/>
</dbReference>
<keyword evidence="2" id="KW-0067">ATP-binding</keyword>
<dbReference type="FunFam" id="3.40.50.300:FF:000006">
    <property type="entry name" value="DNA-binding transcriptional regulator NtrC"/>
    <property type="match status" value="1"/>
</dbReference>
<feature type="domain" description="Sigma-54 factor interaction" evidence="6">
    <location>
        <begin position="146"/>
        <end position="375"/>
    </location>
</feature>
<evidence type="ECO:0000259" key="7">
    <source>
        <dbReference type="PROSITE" id="PS50112"/>
    </source>
</evidence>
<dbReference type="InterPro" id="IPR000014">
    <property type="entry name" value="PAS"/>
</dbReference>
<dbReference type="Pfam" id="PF02954">
    <property type="entry name" value="HTH_8"/>
    <property type="match status" value="1"/>
</dbReference>
<dbReference type="PROSITE" id="PS00675">
    <property type="entry name" value="SIGMA54_INTERACT_1"/>
    <property type="match status" value="1"/>
</dbReference>
<dbReference type="Proteomes" id="UP001366166">
    <property type="component" value="Chromosome"/>
</dbReference>
<keyword evidence="3" id="KW-0805">Transcription regulation</keyword>
<proteinExistence type="predicted"/>
<accession>A0AAU9ERJ4</accession>
<dbReference type="Pfam" id="PF00158">
    <property type="entry name" value="Sigma54_activat"/>
    <property type="match status" value="1"/>
</dbReference>
<evidence type="ECO:0000259" key="8">
    <source>
        <dbReference type="PROSITE" id="PS50113"/>
    </source>
</evidence>
<evidence type="ECO:0000256" key="5">
    <source>
        <dbReference type="ARBA" id="ARBA00023163"/>
    </source>
</evidence>
<dbReference type="Gene3D" id="3.40.50.300">
    <property type="entry name" value="P-loop containing nucleotide triphosphate hydrolases"/>
    <property type="match status" value="1"/>
</dbReference>
<dbReference type="GO" id="GO:0043565">
    <property type="term" value="F:sequence-specific DNA binding"/>
    <property type="evidence" value="ECO:0007669"/>
    <property type="project" value="InterPro"/>
</dbReference>
<dbReference type="InterPro" id="IPR025944">
    <property type="entry name" value="Sigma_54_int_dom_CS"/>
</dbReference>
<dbReference type="EMBL" id="AP028679">
    <property type="protein sequence ID" value="BEQ13236.1"/>
    <property type="molecule type" value="Genomic_DNA"/>
</dbReference>
<evidence type="ECO:0000256" key="1">
    <source>
        <dbReference type="ARBA" id="ARBA00022741"/>
    </source>
</evidence>
<dbReference type="PANTHER" id="PTHR32071:SF117">
    <property type="entry name" value="PTS-DEPENDENT DIHYDROXYACETONE KINASE OPERON REGULATORY PROTEIN-RELATED"/>
    <property type="match status" value="1"/>
</dbReference>
<keyword evidence="5" id="KW-0804">Transcription</keyword>
<dbReference type="GO" id="GO:0005524">
    <property type="term" value="F:ATP binding"/>
    <property type="evidence" value="ECO:0007669"/>
    <property type="project" value="UniProtKB-KW"/>
</dbReference>
<name>A0AAU9ERJ4_9BACT</name>
<evidence type="ECO:0000256" key="3">
    <source>
        <dbReference type="ARBA" id="ARBA00023015"/>
    </source>
</evidence>
<dbReference type="SMART" id="SM00091">
    <property type="entry name" value="PAS"/>
    <property type="match status" value="1"/>
</dbReference>
<dbReference type="AlphaFoldDB" id="A0AAU9ERJ4"/>
<dbReference type="NCBIfam" id="TIGR00229">
    <property type="entry name" value="sensory_box"/>
    <property type="match status" value="1"/>
</dbReference>
<dbReference type="InterPro" id="IPR000700">
    <property type="entry name" value="PAS-assoc_C"/>
</dbReference>
<reference evidence="10" key="1">
    <citation type="journal article" date="2023" name="Arch. Microbiol.">
        <title>Desulfoferula mesophilus gen. nov. sp. nov., a mesophilic sulfate-reducing bacterium isolated from a brackish lake sediment.</title>
        <authorList>
            <person name="Watanabe T."/>
            <person name="Yabe T."/>
            <person name="Tsuji J.M."/>
            <person name="Fukui M."/>
        </authorList>
    </citation>
    <scope>NUCLEOTIDE SEQUENCE [LARGE SCALE GENOMIC DNA]</scope>
    <source>
        <strain evidence="10">12FAK</strain>
    </source>
</reference>
<feature type="domain" description="PAC" evidence="8">
    <location>
        <begin position="79"/>
        <end position="131"/>
    </location>
</feature>
<dbReference type="KEGG" id="dmp:FAK_03020"/>
<feature type="domain" description="PAS" evidence="7">
    <location>
        <begin position="3"/>
        <end position="49"/>
    </location>
</feature>
<dbReference type="PROSITE" id="PS50112">
    <property type="entry name" value="PAS"/>
    <property type="match status" value="1"/>
</dbReference>
<dbReference type="InterPro" id="IPR002197">
    <property type="entry name" value="HTH_Fis"/>
</dbReference>
<dbReference type="PROSITE" id="PS50045">
    <property type="entry name" value="SIGMA54_INTERACT_4"/>
    <property type="match status" value="1"/>
</dbReference>
<dbReference type="SUPFAM" id="SSF52540">
    <property type="entry name" value="P-loop containing nucleoside triphosphate hydrolases"/>
    <property type="match status" value="1"/>
</dbReference>
<keyword evidence="1" id="KW-0547">Nucleotide-binding</keyword>
<dbReference type="PROSITE" id="PS50113">
    <property type="entry name" value="PAC"/>
    <property type="match status" value="1"/>
</dbReference>
<dbReference type="Pfam" id="PF13426">
    <property type="entry name" value="PAS_9"/>
    <property type="match status" value="1"/>
</dbReference>
<keyword evidence="4" id="KW-0238">DNA-binding</keyword>